<evidence type="ECO:0000256" key="1">
    <source>
        <dbReference type="SAM" id="MobiDB-lite"/>
    </source>
</evidence>
<dbReference type="EMBL" id="FONV01000010">
    <property type="protein sequence ID" value="SFF42268.1"/>
    <property type="molecule type" value="Genomic_DNA"/>
</dbReference>
<dbReference type="Proteomes" id="UP000199645">
    <property type="component" value="Unassembled WGS sequence"/>
</dbReference>
<reference evidence="2 3" key="1">
    <citation type="submission" date="2016-10" db="EMBL/GenBank/DDBJ databases">
        <authorList>
            <person name="de Groot N.N."/>
        </authorList>
    </citation>
    <scope>NUCLEOTIDE SEQUENCE [LARGE SCALE GENOMIC DNA]</scope>
    <source>
        <strain evidence="2 3">DSM 43019</strain>
    </source>
</reference>
<dbReference type="RefSeq" id="WP_093618606.1">
    <property type="nucleotide sequence ID" value="NZ_BOMT01000058.1"/>
</dbReference>
<gene>
    <name evidence="2" type="ORF">SAMN05421541_110109</name>
</gene>
<accession>A0A1I2IKX5</accession>
<protein>
    <submittedName>
        <fullName evidence="2">Uncharacterized protein</fullName>
    </submittedName>
</protein>
<dbReference type="AlphaFoldDB" id="A0A1I2IKX5"/>
<evidence type="ECO:0000313" key="3">
    <source>
        <dbReference type="Proteomes" id="UP000199645"/>
    </source>
</evidence>
<sequence>MEKSERRPIPLAVSLAGLRLIGAGAVLGLALAVPAAPAQADPPRPPATTQDQPDEAPEG</sequence>
<keyword evidence="3" id="KW-1185">Reference proteome</keyword>
<evidence type="ECO:0000313" key="2">
    <source>
        <dbReference type="EMBL" id="SFF42268.1"/>
    </source>
</evidence>
<proteinExistence type="predicted"/>
<organism evidence="2 3">
    <name type="scientific">Actinoplanes philippinensis</name>
    <dbReference type="NCBI Taxonomy" id="35752"/>
    <lineage>
        <taxon>Bacteria</taxon>
        <taxon>Bacillati</taxon>
        <taxon>Actinomycetota</taxon>
        <taxon>Actinomycetes</taxon>
        <taxon>Micromonosporales</taxon>
        <taxon>Micromonosporaceae</taxon>
        <taxon>Actinoplanes</taxon>
    </lineage>
</organism>
<dbReference type="STRING" id="35752.SAMN05421541_110109"/>
<feature type="region of interest" description="Disordered" evidence="1">
    <location>
        <begin position="35"/>
        <end position="59"/>
    </location>
</feature>
<name>A0A1I2IKX5_9ACTN</name>